<protein>
    <submittedName>
        <fullName evidence="4">FAD dependent oxidoreductase</fullName>
    </submittedName>
</protein>
<dbReference type="HOGENOM" id="CLU_007884_4_3_5"/>
<dbReference type="eggNOG" id="COG0665">
    <property type="taxonomic scope" value="Bacteria"/>
</dbReference>
<feature type="domain" description="FAD dependent oxidoreductase" evidence="3">
    <location>
        <begin position="8"/>
        <end position="344"/>
    </location>
</feature>
<keyword evidence="1" id="KW-0560">Oxidoreductase</keyword>
<dbReference type="KEGG" id="mes:Meso_1933"/>
<dbReference type="AlphaFoldDB" id="Q11GZ9"/>
<dbReference type="SUPFAM" id="SSF54373">
    <property type="entry name" value="FAD-linked reductases, C-terminal domain"/>
    <property type="match status" value="1"/>
</dbReference>
<dbReference type="OrthoDB" id="6949587at2"/>
<evidence type="ECO:0000256" key="2">
    <source>
        <dbReference type="SAM" id="Phobius"/>
    </source>
</evidence>
<dbReference type="InterPro" id="IPR036188">
    <property type="entry name" value="FAD/NAD-bd_sf"/>
</dbReference>
<dbReference type="Gene3D" id="3.30.9.10">
    <property type="entry name" value="D-Amino Acid Oxidase, subunit A, domain 2"/>
    <property type="match status" value="1"/>
</dbReference>
<proteinExistence type="predicted"/>
<dbReference type="PANTHER" id="PTHR13847:SF287">
    <property type="entry name" value="FAD-DEPENDENT OXIDOREDUCTASE DOMAIN-CONTAINING PROTEIN 1"/>
    <property type="match status" value="1"/>
</dbReference>
<gene>
    <name evidence="4" type="ordered locus">Meso_1933</name>
</gene>
<dbReference type="Pfam" id="PF01266">
    <property type="entry name" value="DAO"/>
    <property type="match status" value="1"/>
</dbReference>
<dbReference type="GO" id="GO:0016491">
    <property type="term" value="F:oxidoreductase activity"/>
    <property type="evidence" value="ECO:0007669"/>
    <property type="project" value="UniProtKB-KW"/>
</dbReference>
<reference evidence="4" key="1">
    <citation type="submission" date="2006-06" db="EMBL/GenBank/DDBJ databases">
        <title>Complete sequence of chromosome of Chelativorans sp. BNC1.</title>
        <authorList>
            <consortium name="US DOE Joint Genome Institute"/>
            <person name="Copeland A."/>
            <person name="Lucas S."/>
            <person name="Lapidus A."/>
            <person name="Barry K."/>
            <person name="Detter J.C."/>
            <person name="Glavina del Rio T."/>
            <person name="Hammon N."/>
            <person name="Israni S."/>
            <person name="Dalin E."/>
            <person name="Tice H."/>
            <person name="Pitluck S."/>
            <person name="Chertkov O."/>
            <person name="Brettin T."/>
            <person name="Bruce D."/>
            <person name="Han C."/>
            <person name="Tapia R."/>
            <person name="Gilna P."/>
            <person name="Schmutz J."/>
            <person name="Larimer F."/>
            <person name="Land M."/>
            <person name="Hauser L."/>
            <person name="Kyrpides N."/>
            <person name="Mikhailova N."/>
            <person name="Richardson P."/>
        </authorList>
    </citation>
    <scope>NUCLEOTIDE SEQUENCE</scope>
    <source>
        <strain evidence="4">BNC1</strain>
    </source>
</reference>
<keyword evidence="2" id="KW-0812">Transmembrane</keyword>
<dbReference type="GO" id="GO:0005737">
    <property type="term" value="C:cytoplasm"/>
    <property type="evidence" value="ECO:0007669"/>
    <property type="project" value="TreeGrafter"/>
</dbReference>
<name>Q11GZ9_CHESB</name>
<dbReference type="STRING" id="266779.Meso_1933"/>
<dbReference type="SUPFAM" id="SSF51905">
    <property type="entry name" value="FAD/NAD(P)-binding domain"/>
    <property type="match status" value="1"/>
</dbReference>
<dbReference type="PANTHER" id="PTHR13847">
    <property type="entry name" value="SARCOSINE DEHYDROGENASE-RELATED"/>
    <property type="match status" value="1"/>
</dbReference>
<dbReference type="EMBL" id="CP000390">
    <property type="protein sequence ID" value="ABG63326.1"/>
    <property type="molecule type" value="Genomic_DNA"/>
</dbReference>
<sequence>MHGEFGYAVIGGGLVGASLAYGLAKQGQKVVMLDEADIARRASRGNFALVWVQGKGAAFPVYSDWTISSALAWSGFADELEELTGIRLYHRRPGGFVLCLSEDELAFRAEELGKLKAYNAGYPFEILSREELVNLLPQIGPEVVGASYCALDGDVNSLMLLRSLHTAFALVGGTSLPGSKVVDIQCNSNVYRLSTLTGKVYANRIILAAGLGNRELGSMVGFDVPVRAQRGEIMVTEKIASFLHYPMHVIRQTNEGGVMIGDSHEEAEDYNSVSIPIQSGMASRAVRMFPCLEPLNVVRMWSALRVLSCDGYPIYAHSNTHPGAYLVTCHSGVTLAAAHAHRLAPSIHSGSWDPIISSFGLERFHAEAA</sequence>
<accession>Q11GZ9</accession>
<dbReference type="Gene3D" id="3.50.50.60">
    <property type="entry name" value="FAD/NAD(P)-binding domain"/>
    <property type="match status" value="1"/>
</dbReference>
<evidence type="ECO:0000256" key="1">
    <source>
        <dbReference type="ARBA" id="ARBA00023002"/>
    </source>
</evidence>
<keyword evidence="2" id="KW-0472">Membrane</keyword>
<dbReference type="InterPro" id="IPR006076">
    <property type="entry name" value="FAD-dep_OxRdtase"/>
</dbReference>
<keyword evidence="2" id="KW-1133">Transmembrane helix</keyword>
<evidence type="ECO:0000313" key="4">
    <source>
        <dbReference type="EMBL" id="ABG63326.1"/>
    </source>
</evidence>
<evidence type="ECO:0000259" key="3">
    <source>
        <dbReference type="Pfam" id="PF01266"/>
    </source>
</evidence>
<feature type="transmembrane region" description="Helical" evidence="2">
    <location>
        <begin position="6"/>
        <end position="24"/>
    </location>
</feature>
<organism evidence="4">
    <name type="scientific">Chelativorans sp. (strain BNC1)</name>
    <dbReference type="NCBI Taxonomy" id="266779"/>
    <lineage>
        <taxon>Bacteria</taxon>
        <taxon>Pseudomonadati</taxon>
        <taxon>Pseudomonadota</taxon>
        <taxon>Alphaproteobacteria</taxon>
        <taxon>Hyphomicrobiales</taxon>
        <taxon>Phyllobacteriaceae</taxon>
        <taxon>Chelativorans</taxon>
    </lineage>
</organism>